<feature type="region of interest" description="Disordered" evidence="1">
    <location>
        <begin position="1"/>
        <end position="49"/>
    </location>
</feature>
<feature type="domain" description="PPIase cyclophilin-type" evidence="2">
    <location>
        <begin position="364"/>
        <end position="524"/>
    </location>
</feature>
<dbReference type="GO" id="GO:0003755">
    <property type="term" value="F:peptidyl-prolyl cis-trans isomerase activity"/>
    <property type="evidence" value="ECO:0007669"/>
    <property type="project" value="InterPro"/>
</dbReference>
<feature type="compositionally biased region" description="Polar residues" evidence="1">
    <location>
        <begin position="138"/>
        <end position="147"/>
    </location>
</feature>
<evidence type="ECO:0000259" key="2">
    <source>
        <dbReference type="Pfam" id="PF00160"/>
    </source>
</evidence>
<dbReference type="Pfam" id="PF00160">
    <property type="entry name" value="Pro_isomerase"/>
    <property type="match status" value="1"/>
</dbReference>
<dbReference type="InterPro" id="IPR002130">
    <property type="entry name" value="Cyclophilin-type_PPIase_dom"/>
</dbReference>
<feature type="compositionally biased region" description="Basic and acidic residues" evidence="1">
    <location>
        <begin position="118"/>
        <end position="132"/>
    </location>
</feature>
<evidence type="ECO:0000313" key="3">
    <source>
        <dbReference type="EMBL" id="KAK1732925.1"/>
    </source>
</evidence>
<feature type="region of interest" description="Disordered" evidence="1">
    <location>
        <begin position="76"/>
        <end position="187"/>
    </location>
</feature>
<dbReference type="SUPFAM" id="SSF50891">
    <property type="entry name" value="Cyclophilin-like"/>
    <property type="match status" value="1"/>
</dbReference>
<dbReference type="InterPro" id="IPR029000">
    <property type="entry name" value="Cyclophilin-like_dom_sf"/>
</dbReference>
<dbReference type="Proteomes" id="UP001224775">
    <property type="component" value="Unassembled WGS sequence"/>
</dbReference>
<dbReference type="AlphaFoldDB" id="A0AAD8XT48"/>
<keyword evidence="4" id="KW-1185">Reference proteome</keyword>
<sequence length="529" mass="58948">MGISIDVGEASIPPPGLLASVSLSSTEASDDDIEGGGNDSSCEECFSPEDGQKITSKFITTGTGDAEFLRRQSQMGKLSLRRKSDLRLPVRNQSSSSASADDDNDFMKRLTAINSAEPEEKSARQRSIDRLEQGLPVSRSNSPTTTSNKDKFLQHLRSSMNSRRASDRKSPTPQGAPMATAVDGSPPKTIQFYPIEDIEACCDEPTQSATPEFNLTTYVSIKQLLIIPIMLIVGLVIIQNNKVSSLQSELTLSVASRDHLQKTYGTLITELHKYKDTHEKMKQVNNDLSSHTKKLREEYLVTQSELDKLRKTEKTKTWSEVRLSKLIQGIQEWSRRRVIEKYGKGPYRVELQLLLPTSKHPQFIKLELASLDLMPHAVSTFLEQVELKLWDGQTFDVHAGHVLLARPDPTTTNNDDSSDAAKGEVPTVMFAEYNENYPHEKYTVGFPGRPNAGQDFYINLQSNVAHHSPRFDRDTSTGEEQFIEGEPCFGKIIDAHSRLVVDEMDKLGVGKEGILEKKVVIVSARLIGR</sequence>
<evidence type="ECO:0000313" key="4">
    <source>
        <dbReference type="Proteomes" id="UP001224775"/>
    </source>
</evidence>
<accession>A0AAD8XT48</accession>
<comment type="caution">
    <text evidence="3">The sequence shown here is derived from an EMBL/GenBank/DDBJ whole genome shotgun (WGS) entry which is preliminary data.</text>
</comment>
<organism evidence="3 4">
    <name type="scientific">Skeletonema marinoi</name>
    <dbReference type="NCBI Taxonomy" id="267567"/>
    <lineage>
        <taxon>Eukaryota</taxon>
        <taxon>Sar</taxon>
        <taxon>Stramenopiles</taxon>
        <taxon>Ochrophyta</taxon>
        <taxon>Bacillariophyta</taxon>
        <taxon>Coscinodiscophyceae</taxon>
        <taxon>Thalassiosirophycidae</taxon>
        <taxon>Thalassiosirales</taxon>
        <taxon>Skeletonemataceae</taxon>
        <taxon>Skeletonema</taxon>
        <taxon>Skeletonema marinoi-dohrnii complex</taxon>
    </lineage>
</organism>
<dbReference type="EMBL" id="JATAAI010000056">
    <property type="protein sequence ID" value="KAK1732925.1"/>
    <property type="molecule type" value="Genomic_DNA"/>
</dbReference>
<dbReference type="Gene3D" id="2.40.100.10">
    <property type="entry name" value="Cyclophilin-like"/>
    <property type="match status" value="1"/>
</dbReference>
<protein>
    <recommendedName>
        <fullName evidence="2">PPIase cyclophilin-type domain-containing protein</fullName>
    </recommendedName>
</protein>
<name>A0AAD8XT48_9STRA</name>
<reference evidence="3" key="1">
    <citation type="submission" date="2023-06" db="EMBL/GenBank/DDBJ databases">
        <title>Survivors Of The Sea: Transcriptome response of Skeletonema marinoi to long-term dormancy.</title>
        <authorList>
            <person name="Pinder M.I.M."/>
            <person name="Kourtchenko O."/>
            <person name="Robertson E.K."/>
            <person name="Larsson T."/>
            <person name="Maumus F."/>
            <person name="Osuna-Cruz C.M."/>
            <person name="Vancaester E."/>
            <person name="Stenow R."/>
            <person name="Vandepoele K."/>
            <person name="Ploug H."/>
            <person name="Bruchert V."/>
            <person name="Godhe A."/>
            <person name="Topel M."/>
        </authorList>
    </citation>
    <scope>NUCLEOTIDE SEQUENCE</scope>
    <source>
        <strain evidence="3">R05AC</strain>
    </source>
</reference>
<evidence type="ECO:0000256" key="1">
    <source>
        <dbReference type="SAM" id="MobiDB-lite"/>
    </source>
</evidence>
<gene>
    <name evidence="3" type="ORF">QTG54_016463</name>
</gene>
<proteinExistence type="predicted"/>